<keyword evidence="8" id="KW-1278">Translocase</keyword>
<dbReference type="Pfam" id="PF24358">
    <property type="entry name" value="ABCC10_N"/>
    <property type="match status" value="1"/>
</dbReference>
<dbReference type="Gene3D" id="1.20.1560.10">
    <property type="entry name" value="ABC transporter type 1, transmembrane domain"/>
    <property type="match status" value="2"/>
</dbReference>
<evidence type="ECO:0000256" key="12">
    <source>
        <dbReference type="SAM" id="Phobius"/>
    </source>
</evidence>
<evidence type="ECO:0000256" key="9">
    <source>
        <dbReference type="ARBA" id="ARBA00022989"/>
    </source>
</evidence>
<comment type="subcellular location">
    <subcellularLocation>
        <location evidence="1">Membrane</location>
        <topology evidence="1">Multi-pass membrane protein</topology>
    </subcellularLocation>
</comment>
<evidence type="ECO:0000256" key="7">
    <source>
        <dbReference type="ARBA" id="ARBA00022840"/>
    </source>
</evidence>
<feature type="transmembrane region" description="Helical" evidence="12">
    <location>
        <begin position="307"/>
        <end position="331"/>
    </location>
</feature>
<dbReference type="InterPro" id="IPR027417">
    <property type="entry name" value="P-loop_NTPase"/>
</dbReference>
<keyword evidence="10 12" id="KW-0472">Membrane</keyword>
<feature type="domain" description="ABC transmembrane type-1" evidence="14">
    <location>
        <begin position="928"/>
        <end position="1197"/>
    </location>
</feature>
<dbReference type="InterPro" id="IPR044726">
    <property type="entry name" value="ABCC_6TM_D2"/>
</dbReference>
<evidence type="ECO:0000259" key="13">
    <source>
        <dbReference type="PROSITE" id="PS50893"/>
    </source>
</evidence>
<dbReference type="InterPro" id="IPR036640">
    <property type="entry name" value="ABC1_TM_sf"/>
</dbReference>
<sequence>MENGFWALLCGDTMKKCNLSFHALINPYSCSNHLLIISADILLMLIICYICAYKSVSSKLVVAPFQSQRFSPVLIVSAILNGILGLAYLGLGLWIVVEEINRDDTIFPAHEWLMMLFQGFTWLLLNLTVTQRNLFLPHIGAWKFCSIITCLLSGLICILSFWAAIMDKKMLGQFILEIFSFPGAILFLICCFKGHIYTGTDSGINDDASYESLPSEQANAIGSKENVTPFAKAGFFSRMSFWWLNPLMKKGKEKILEDEDIPLLRQEDQAKTCFLTYMEQIRRRRQKGSSESPSMLSVIISLHWKEILISGFFALTKVVTTSAGPLFLMAFIDVAEGKAAFTYAGYVLTVGLFLVKCLESLSERQWFFRTRLIGLQVRSMLSAAIYQKQLRLSNAAKVAHSPGQIVNYVTADAYRIGEFPFWCHQIWSTFFQLCLALPIVYYTVGLATVAAVIAIILTVLASYPLIKSQVKYQRKLMVAQDKRLKAITEALANMKALKLYAWETLFKNAIEGLRKEEIQWILGVLLQKAYQIVLFWSCPVLIPAITFWTCYILRIPLSASQVFTFLASLRIVQEPVRLIPDVVGTFIEAKVSLDRIATFLEAPELQNRNIRRKCSSKELNQSIFIESTEISWDTDSSKTKATLRNINLVVQAGEKIAICGEVGSGKSTLLAAVLGEVPKINGTVHVYGTVAYVSQAAWIQTGTIKENILFGSALDPVRYHEVLKKCSLVKDLEMLPFGDLTQIGERGVNLSGGQKQRIQLARALYQDADVYLLDDPLSAVDAHTSTRLFNEYVLGALSMKTVLLVTHQVEFLPAFNSILLMFAGEIIQANTYDQLLASSQEFQSLVNAQKNSAASDRQVVHTSDKRGASFKEEIQKVHVEEQLRERLGDQLIKQEEREIGDTGFKPYKQYLSHRKGFLYFSLGTIFHIIFVLGQLIQNYWLAANIQNSHVSRVLMFEFYTAIGCVLAVVLLLRSFTIVLLGYGASKSIFSTMLTSLFRAPMSFFDSTPLGRIISRVSSDLNIIDIEVGFRLAIALGTTINTYTNFAVLAFFTWPVLFVIIPTVSLSILLQKYYFASTKELMRINGTTQSSVASHLAESIAGAMTIRAFGLEDRFFLKNLDLIDRNASPYFHNFSASEWFILRLEILCAIVLSSTTLAMALLQVGSSSSGIIGMEMSYGLSLNIFLVVSLQLQCLLANLIVSVERLEQYMHIPSEAPEIIESNRPEPNWPAVGKVEIHNVKVRYRPNAPLVLHGICCTIEGGYKIGIVGRTGSGKTTLISALFRLVEATEGEILVDGLNISTIGLHDLRSHLAIIPQDPTLFVGSVRYNLDPLLEHTDQEIWEVLEKCQLRAVIQEKEDGLNSVVAQDGSNWSMGQRQLFCLGRALLKRRRIVVLDEATASIDNATDSILQKTIRKEFTECTVITVAHRIPTVMDCTMVLSISDGKLIEYDEPLKLMSREGSLFGQLVREYWSRTSNSSN</sequence>
<comment type="similarity">
    <text evidence="2">Belongs to the ABC transporter superfamily. ABCC family. Conjugate transporter (TC 3.A.1.208) subfamily.</text>
</comment>
<dbReference type="SMART" id="SM00382">
    <property type="entry name" value="AAA"/>
    <property type="match status" value="2"/>
</dbReference>
<dbReference type="Pfam" id="PF00005">
    <property type="entry name" value="ABC_tran"/>
    <property type="match status" value="2"/>
</dbReference>
<comment type="catalytic activity">
    <reaction evidence="11">
        <text>ATP + H2O + xenobioticSide 1 = ADP + phosphate + xenobioticSide 2.</text>
        <dbReference type="EC" id="7.6.2.2"/>
    </reaction>
</comment>
<evidence type="ECO:0000256" key="3">
    <source>
        <dbReference type="ARBA" id="ARBA00012191"/>
    </source>
</evidence>
<feature type="transmembrane region" description="Helical" evidence="12">
    <location>
        <begin position="171"/>
        <end position="192"/>
    </location>
</feature>
<feature type="transmembrane region" description="Helical" evidence="12">
    <location>
        <begin position="1045"/>
        <end position="1069"/>
    </location>
</feature>
<evidence type="ECO:0000256" key="8">
    <source>
        <dbReference type="ARBA" id="ARBA00022967"/>
    </source>
</evidence>
<dbReference type="InterPro" id="IPR050173">
    <property type="entry name" value="ABC_transporter_C-like"/>
</dbReference>
<dbReference type="InterPro" id="IPR056228">
    <property type="entry name" value="ABCC10-like_N"/>
</dbReference>
<feature type="transmembrane region" description="Helical" evidence="12">
    <location>
        <begin position="343"/>
        <end position="361"/>
    </location>
</feature>
<dbReference type="Pfam" id="PF00664">
    <property type="entry name" value="ABC_membrane"/>
    <property type="match status" value="2"/>
</dbReference>
<feature type="transmembrane region" description="Helical" evidence="12">
    <location>
        <begin position="34"/>
        <end position="52"/>
    </location>
</feature>
<feature type="transmembrane region" description="Helical" evidence="12">
    <location>
        <begin position="529"/>
        <end position="553"/>
    </location>
</feature>
<feature type="transmembrane region" description="Helical" evidence="12">
    <location>
        <begin position="141"/>
        <end position="165"/>
    </location>
</feature>
<keyword evidence="5 12" id="KW-0812">Transmembrane</keyword>
<dbReference type="PANTHER" id="PTHR24223:SF263">
    <property type="entry name" value="ABC-TYPE XENOBIOTIC TRANSPORTER"/>
    <property type="match status" value="1"/>
</dbReference>
<dbReference type="SUPFAM" id="SSF52540">
    <property type="entry name" value="P-loop containing nucleoside triphosphate hydrolases"/>
    <property type="match status" value="2"/>
</dbReference>
<feature type="domain" description="ABC transporter" evidence="13">
    <location>
        <begin position="625"/>
        <end position="848"/>
    </location>
</feature>
<feature type="transmembrane region" description="Helical" evidence="12">
    <location>
        <begin position="73"/>
        <end position="97"/>
    </location>
</feature>
<feature type="transmembrane region" description="Helical" evidence="12">
    <location>
        <begin position="109"/>
        <end position="129"/>
    </location>
</feature>
<dbReference type="CDD" id="cd03244">
    <property type="entry name" value="ABCC_MRP_domain2"/>
    <property type="match status" value="1"/>
</dbReference>
<keyword evidence="6" id="KW-0547">Nucleotide-binding</keyword>
<dbReference type="PROSITE" id="PS50929">
    <property type="entry name" value="ABC_TM1F"/>
    <property type="match status" value="2"/>
</dbReference>
<dbReference type="InterPro" id="IPR044746">
    <property type="entry name" value="ABCC_6TM_D1"/>
</dbReference>
<dbReference type="CDD" id="cd18580">
    <property type="entry name" value="ABC_6TM_ABCC_D2"/>
    <property type="match status" value="1"/>
</dbReference>
<gene>
    <name evidence="15" type="ORF">P3X46_030121</name>
</gene>
<evidence type="ECO:0000256" key="4">
    <source>
        <dbReference type="ARBA" id="ARBA00022448"/>
    </source>
</evidence>
<evidence type="ECO:0000256" key="2">
    <source>
        <dbReference type="ARBA" id="ARBA00009726"/>
    </source>
</evidence>
<dbReference type="Proteomes" id="UP001174677">
    <property type="component" value="Chromosome 16"/>
</dbReference>
<feature type="transmembrane region" description="Helical" evidence="12">
    <location>
        <begin position="917"/>
        <end position="936"/>
    </location>
</feature>
<dbReference type="CDD" id="cd03250">
    <property type="entry name" value="ABCC_MRP_domain1"/>
    <property type="match status" value="1"/>
</dbReference>
<dbReference type="InterPro" id="IPR011527">
    <property type="entry name" value="ABC1_TM_dom"/>
</dbReference>
<dbReference type="Gene3D" id="3.40.50.300">
    <property type="entry name" value="P-loop containing nucleotide triphosphate hydrolases"/>
    <property type="match status" value="2"/>
</dbReference>
<keyword evidence="9 12" id="KW-1133">Transmembrane helix</keyword>
<evidence type="ECO:0000256" key="6">
    <source>
        <dbReference type="ARBA" id="ARBA00022741"/>
    </source>
</evidence>
<dbReference type="InterPro" id="IPR003593">
    <property type="entry name" value="AAA+_ATPase"/>
</dbReference>
<feature type="transmembrane region" description="Helical" evidence="12">
    <location>
        <begin position="1139"/>
        <end position="1161"/>
    </location>
</feature>
<name>A0ABQ9KXT8_HEVBR</name>
<dbReference type="EC" id="7.6.2.2" evidence="3"/>
<reference evidence="15" key="1">
    <citation type="journal article" date="2023" name="Plant Biotechnol. J.">
        <title>Chromosome-level wild Hevea brasiliensis genome provides new tools for genomic-assisted breeding and valuable loci to elevate rubber yield.</title>
        <authorList>
            <person name="Cheng H."/>
            <person name="Song X."/>
            <person name="Hu Y."/>
            <person name="Wu T."/>
            <person name="Yang Q."/>
            <person name="An Z."/>
            <person name="Feng S."/>
            <person name="Deng Z."/>
            <person name="Wu W."/>
            <person name="Zeng X."/>
            <person name="Tu M."/>
            <person name="Wang X."/>
            <person name="Huang H."/>
        </authorList>
    </citation>
    <scope>NUCLEOTIDE SEQUENCE</scope>
    <source>
        <strain evidence="15">MT/VB/25A 57/8</strain>
    </source>
</reference>
<dbReference type="CDD" id="cd18579">
    <property type="entry name" value="ABC_6TM_ABCC_D1"/>
    <property type="match status" value="1"/>
</dbReference>
<dbReference type="InterPro" id="IPR003439">
    <property type="entry name" value="ABC_transporter-like_ATP-bd"/>
</dbReference>
<feature type="transmembrane region" description="Helical" evidence="12">
    <location>
        <begin position="1181"/>
        <end position="1200"/>
    </location>
</feature>
<dbReference type="EMBL" id="JARPOI010000016">
    <property type="protein sequence ID" value="KAJ9148022.1"/>
    <property type="molecule type" value="Genomic_DNA"/>
</dbReference>
<evidence type="ECO:0000256" key="10">
    <source>
        <dbReference type="ARBA" id="ARBA00023136"/>
    </source>
</evidence>
<dbReference type="InterPro" id="IPR017871">
    <property type="entry name" value="ABC_transporter-like_CS"/>
</dbReference>
<keyword evidence="7" id="KW-0067">ATP-binding</keyword>
<evidence type="ECO:0000313" key="16">
    <source>
        <dbReference type="Proteomes" id="UP001174677"/>
    </source>
</evidence>
<organism evidence="15 16">
    <name type="scientific">Hevea brasiliensis</name>
    <name type="common">Para rubber tree</name>
    <name type="synonym">Siphonia brasiliensis</name>
    <dbReference type="NCBI Taxonomy" id="3981"/>
    <lineage>
        <taxon>Eukaryota</taxon>
        <taxon>Viridiplantae</taxon>
        <taxon>Streptophyta</taxon>
        <taxon>Embryophyta</taxon>
        <taxon>Tracheophyta</taxon>
        <taxon>Spermatophyta</taxon>
        <taxon>Magnoliopsida</taxon>
        <taxon>eudicotyledons</taxon>
        <taxon>Gunneridae</taxon>
        <taxon>Pentapetalae</taxon>
        <taxon>rosids</taxon>
        <taxon>fabids</taxon>
        <taxon>Malpighiales</taxon>
        <taxon>Euphorbiaceae</taxon>
        <taxon>Crotonoideae</taxon>
        <taxon>Micrandreae</taxon>
        <taxon>Hevea</taxon>
    </lineage>
</organism>
<protein>
    <recommendedName>
        <fullName evidence="3">ABC-type xenobiotic transporter</fullName>
        <ecNumber evidence="3">7.6.2.2</ecNumber>
    </recommendedName>
</protein>
<evidence type="ECO:0000256" key="5">
    <source>
        <dbReference type="ARBA" id="ARBA00022692"/>
    </source>
</evidence>
<dbReference type="PROSITE" id="PS00211">
    <property type="entry name" value="ABC_TRANSPORTER_1"/>
    <property type="match status" value="1"/>
</dbReference>
<keyword evidence="4" id="KW-0813">Transport</keyword>
<dbReference type="PROSITE" id="PS50893">
    <property type="entry name" value="ABC_TRANSPORTER_2"/>
    <property type="match status" value="2"/>
</dbReference>
<feature type="domain" description="ABC transmembrane type-1" evidence="14">
    <location>
        <begin position="308"/>
        <end position="588"/>
    </location>
</feature>
<evidence type="ECO:0000256" key="1">
    <source>
        <dbReference type="ARBA" id="ARBA00004141"/>
    </source>
</evidence>
<feature type="transmembrane region" description="Helical" evidence="12">
    <location>
        <begin position="439"/>
        <end position="466"/>
    </location>
</feature>
<evidence type="ECO:0000259" key="14">
    <source>
        <dbReference type="PROSITE" id="PS50929"/>
    </source>
</evidence>
<keyword evidence="16" id="KW-1185">Reference proteome</keyword>
<proteinExistence type="inferred from homology"/>
<accession>A0ABQ9KXT8</accession>
<dbReference type="PANTHER" id="PTHR24223">
    <property type="entry name" value="ATP-BINDING CASSETTE SUB-FAMILY C"/>
    <property type="match status" value="1"/>
</dbReference>
<feature type="transmembrane region" description="Helical" evidence="12">
    <location>
        <begin position="956"/>
        <end position="982"/>
    </location>
</feature>
<dbReference type="SUPFAM" id="SSF90123">
    <property type="entry name" value="ABC transporter transmembrane region"/>
    <property type="match status" value="2"/>
</dbReference>
<evidence type="ECO:0000313" key="15">
    <source>
        <dbReference type="EMBL" id="KAJ9148022.1"/>
    </source>
</evidence>
<evidence type="ECO:0000256" key="11">
    <source>
        <dbReference type="ARBA" id="ARBA00034018"/>
    </source>
</evidence>
<comment type="caution">
    <text evidence="15">The sequence shown here is derived from an EMBL/GenBank/DDBJ whole genome shotgun (WGS) entry which is preliminary data.</text>
</comment>
<feature type="domain" description="ABC transporter" evidence="13">
    <location>
        <begin position="1234"/>
        <end position="1468"/>
    </location>
</feature>